<dbReference type="Proteomes" id="UP000824017">
    <property type="component" value="Unassembled WGS sequence"/>
</dbReference>
<dbReference type="NCBIfam" id="TIGR00099">
    <property type="entry name" value="Cof-subfamily"/>
    <property type="match status" value="1"/>
</dbReference>
<dbReference type="InterPro" id="IPR000150">
    <property type="entry name" value="Cof"/>
</dbReference>
<proteinExistence type="predicted"/>
<protein>
    <submittedName>
        <fullName evidence="1">Cof-type HAD-IIB family hydrolase</fullName>
    </submittedName>
</protein>
<dbReference type="NCBIfam" id="TIGR01484">
    <property type="entry name" value="HAD-SF-IIB"/>
    <property type="match status" value="1"/>
</dbReference>
<dbReference type="SFLD" id="SFLDS00003">
    <property type="entry name" value="Haloacid_Dehalogenase"/>
    <property type="match status" value="1"/>
</dbReference>
<dbReference type="PROSITE" id="PS01228">
    <property type="entry name" value="COF_1"/>
    <property type="match status" value="1"/>
</dbReference>
<dbReference type="InterPro" id="IPR023214">
    <property type="entry name" value="HAD_sf"/>
</dbReference>
<dbReference type="SUPFAM" id="SSF56784">
    <property type="entry name" value="HAD-like"/>
    <property type="match status" value="1"/>
</dbReference>
<accession>A0A9D2IJX4</accession>
<dbReference type="PANTHER" id="PTHR10000:SF25">
    <property type="entry name" value="PHOSPHATASE YKRA-RELATED"/>
    <property type="match status" value="1"/>
</dbReference>
<gene>
    <name evidence="1" type="ORF">H9817_04300</name>
</gene>
<dbReference type="PANTHER" id="PTHR10000">
    <property type="entry name" value="PHOSPHOSERINE PHOSPHATASE"/>
    <property type="match status" value="1"/>
</dbReference>
<dbReference type="SFLD" id="SFLDG01140">
    <property type="entry name" value="C2.B:_Phosphomannomutase_and_P"/>
    <property type="match status" value="1"/>
</dbReference>
<evidence type="ECO:0000313" key="1">
    <source>
        <dbReference type="EMBL" id="HIZ13125.1"/>
    </source>
</evidence>
<evidence type="ECO:0000313" key="2">
    <source>
        <dbReference type="Proteomes" id="UP000824017"/>
    </source>
</evidence>
<reference evidence="1" key="2">
    <citation type="submission" date="2021-04" db="EMBL/GenBank/DDBJ databases">
        <authorList>
            <person name="Gilroy R."/>
        </authorList>
    </citation>
    <scope>NUCLEOTIDE SEQUENCE</scope>
    <source>
        <strain evidence="1">ChiGjej1B1-13045</strain>
    </source>
</reference>
<dbReference type="Pfam" id="PF08282">
    <property type="entry name" value="Hydrolase_3"/>
    <property type="match status" value="1"/>
</dbReference>
<name>A0A9D2IJX4_9FIRM</name>
<organism evidence="1 2">
    <name type="scientific">Candidatus Mediterraneibacter stercorigallinarum</name>
    <dbReference type="NCBI Taxonomy" id="2838686"/>
    <lineage>
        <taxon>Bacteria</taxon>
        <taxon>Bacillati</taxon>
        <taxon>Bacillota</taxon>
        <taxon>Clostridia</taxon>
        <taxon>Lachnospirales</taxon>
        <taxon>Lachnospiraceae</taxon>
        <taxon>Mediterraneibacter</taxon>
    </lineage>
</organism>
<reference evidence="1" key="1">
    <citation type="journal article" date="2021" name="PeerJ">
        <title>Extensive microbial diversity within the chicken gut microbiome revealed by metagenomics and culture.</title>
        <authorList>
            <person name="Gilroy R."/>
            <person name="Ravi A."/>
            <person name="Getino M."/>
            <person name="Pursley I."/>
            <person name="Horton D.L."/>
            <person name="Alikhan N.F."/>
            <person name="Baker D."/>
            <person name="Gharbi K."/>
            <person name="Hall N."/>
            <person name="Watson M."/>
            <person name="Adriaenssens E.M."/>
            <person name="Foster-Nyarko E."/>
            <person name="Jarju S."/>
            <person name="Secka A."/>
            <person name="Antonio M."/>
            <person name="Oren A."/>
            <person name="Chaudhuri R.R."/>
            <person name="La Ragione R."/>
            <person name="Hildebrand F."/>
            <person name="Pallen M.J."/>
        </authorList>
    </citation>
    <scope>NUCLEOTIDE SEQUENCE</scope>
    <source>
        <strain evidence="1">ChiGjej1B1-13045</strain>
    </source>
</reference>
<dbReference type="GO" id="GO:0000287">
    <property type="term" value="F:magnesium ion binding"/>
    <property type="evidence" value="ECO:0007669"/>
    <property type="project" value="TreeGrafter"/>
</dbReference>
<dbReference type="EMBL" id="DXCD01000113">
    <property type="protein sequence ID" value="HIZ13125.1"/>
    <property type="molecule type" value="Genomic_DNA"/>
</dbReference>
<dbReference type="Gene3D" id="3.30.1240.10">
    <property type="match status" value="1"/>
</dbReference>
<dbReference type="AlphaFoldDB" id="A0A9D2IJX4"/>
<dbReference type="InterPro" id="IPR006379">
    <property type="entry name" value="HAD-SF_hydro_IIB"/>
</dbReference>
<keyword evidence="1" id="KW-0378">Hydrolase</keyword>
<dbReference type="GO" id="GO:0016791">
    <property type="term" value="F:phosphatase activity"/>
    <property type="evidence" value="ECO:0007669"/>
    <property type="project" value="TreeGrafter"/>
</dbReference>
<dbReference type="InterPro" id="IPR036412">
    <property type="entry name" value="HAD-like_sf"/>
</dbReference>
<dbReference type="Gene3D" id="3.40.50.1000">
    <property type="entry name" value="HAD superfamily/HAD-like"/>
    <property type="match status" value="1"/>
</dbReference>
<sequence length="257" mass="28719">MIKAVFFDVDGTLVSHAENEVPASTRRSINKLKERNIKCVVATGRHMLELAELPVRDIEFDGYITLNGQLCLDDRRSVICGTPISGKDKEQIIRLFEEQRLPIVLVEKDAMYINFVNQQVEQAQKAVSTDVPSPGSYTGNEIYQAVAYVDQKEGDFLKSCLPECKITRWNEYAVDIISCHGGKRYGIEQYLEKYSISRQETMSFGDGENDIEMLEFTEVGIAMGNAGDEVKACADFAAAGIDEDGIEKALQHYGLID</sequence>
<dbReference type="GO" id="GO:0005829">
    <property type="term" value="C:cytosol"/>
    <property type="evidence" value="ECO:0007669"/>
    <property type="project" value="TreeGrafter"/>
</dbReference>
<comment type="caution">
    <text evidence="1">The sequence shown here is derived from an EMBL/GenBank/DDBJ whole genome shotgun (WGS) entry which is preliminary data.</text>
</comment>